<reference evidence="1 2" key="1">
    <citation type="submission" date="2015-08" db="EMBL/GenBank/DDBJ databases">
        <title>Genomes of Isolates from Cabo Rojo, PR.</title>
        <authorList>
            <person name="Sanchez-Nieves R.L."/>
            <person name="Montalvo-Rodriguez R."/>
        </authorList>
    </citation>
    <scope>NUCLEOTIDE SEQUENCE [LARGE SCALE GENOMIC DNA]</scope>
    <source>
        <strain evidence="1 2">SL3</strain>
    </source>
</reference>
<name>A0A0N0BNJ6_9EURY</name>
<evidence type="ECO:0000313" key="2">
    <source>
        <dbReference type="Proteomes" id="UP000037729"/>
    </source>
</evidence>
<protein>
    <submittedName>
        <fullName evidence="1">Sulfur oxidoreductase</fullName>
    </submittedName>
</protein>
<dbReference type="AlphaFoldDB" id="A0A0N0BNJ6"/>
<dbReference type="Proteomes" id="UP000037729">
    <property type="component" value="Unassembled WGS sequence"/>
</dbReference>
<comment type="caution">
    <text evidence="1">The sequence shown here is derived from an EMBL/GenBank/DDBJ whole genome shotgun (WGS) entry which is preliminary data.</text>
</comment>
<dbReference type="InterPro" id="IPR003787">
    <property type="entry name" value="Sulphur_relay_DsrE/F-like"/>
</dbReference>
<dbReference type="InterPro" id="IPR027396">
    <property type="entry name" value="DsrEFH-like"/>
</dbReference>
<proteinExistence type="predicted"/>
<keyword evidence="2" id="KW-1185">Reference proteome</keyword>
<dbReference type="EMBL" id="LIUF01000004">
    <property type="protein sequence ID" value="KOX92586.1"/>
    <property type="molecule type" value="Genomic_DNA"/>
</dbReference>
<dbReference type="PATRIC" id="fig|1705562.3.peg.3556"/>
<dbReference type="Pfam" id="PF02635">
    <property type="entry name" value="DsrE"/>
    <property type="match status" value="1"/>
</dbReference>
<accession>A0A0N0BNJ6</accession>
<dbReference type="SUPFAM" id="SSF75169">
    <property type="entry name" value="DsrEFH-like"/>
    <property type="match status" value="1"/>
</dbReference>
<dbReference type="RefSeq" id="WP_053968797.1">
    <property type="nucleotide sequence ID" value="NZ_JAWJXX010000002.1"/>
</dbReference>
<organism evidence="1 2">
    <name type="scientific">Haloarcula rubripromontorii</name>
    <dbReference type="NCBI Taxonomy" id="1705562"/>
    <lineage>
        <taxon>Archaea</taxon>
        <taxon>Methanobacteriati</taxon>
        <taxon>Methanobacteriota</taxon>
        <taxon>Stenosarchaea group</taxon>
        <taxon>Halobacteria</taxon>
        <taxon>Halobacteriales</taxon>
        <taxon>Haloarculaceae</taxon>
        <taxon>Haloarcula</taxon>
    </lineage>
</organism>
<dbReference type="STRING" id="1705562.AMS69_14695"/>
<dbReference type="Gene3D" id="3.40.1260.10">
    <property type="entry name" value="DsrEFH-like"/>
    <property type="match status" value="1"/>
</dbReference>
<evidence type="ECO:0000313" key="1">
    <source>
        <dbReference type="EMBL" id="KOX92586.1"/>
    </source>
</evidence>
<dbReference type="OrthoDB" id="265160at2157"/>
<gene>
    <name evidence="1" type="ORF">AMS69_14695</name>
</gene>
<sequence>MKRDVVVLLTRAPCGRVHIPEGLRAARGVAAGFDMHDVTVIFTQDGVYGARKAVDRNALNMGGHVADLEEQGGQMVADSVAMAERGVDERDIADDVAVWSDDRVTARIRDADRTLDF</sequence>